<feature type="transmembrane region" description="Helical" evidence="5">
    <location>
        <begin position="206"/>
        <end position="230"/>
    </location>
</feature>
<evidence type="ECO:0000259" key="6">
    <source>
        <dbReference type="PROSITE" id="PS50928"/>
    </source>
</evidence>
<dbReference type="Pfam" id="PF00528">
    <property type="entry name" value="BPD_transp_1"/>
    <property type="match status" value="2"/>
</dbReference>
<dbReference type="GO" id="GO:0005886">
    <property type="term" value="C:plasma membrane"/>
    <property type="evidence" value="ECO:0007669"/>
    <property type="project" value="UniProtKB-SubCell"/>
</dbReference>
<keyword evidence="3 5" id="KW-1133">Transmembrane helix</keyword>
<evidence type="ECO:0000256" key="5">
    <source>
        <dbReference type="RuleBase" id="RU363032"/>
    </source>
</evidence>
<feature type="transmembrane region" description="Helical" evidence="5">
    <location>
        <begin position="161"/>
        <end position="186"/>
    </location>
</feature>
<evidence type="ECO:0000313" key="7">
    <source>
        <dbReference type="EMBL" id="SFF17412.1"/>
    </source>
</evidence>
<dbReference type="Gene3D" id="1.10.3720.10">
    <property type="entry name" value="MetI-like"/>
    <property type="match status" value="2"/>
</dbReference>
<dbReference type="InterPro" id="IPR017664">
    <property type="entry name" value="AminoethylPonate_ABC_perm-1"/>
</dbReference>
<dbReference type="EMBL" id="FONX01000015">
    <property type="protein sequence ID" value="SFF17412.1"/>
    <property type="molecule type" value="Genomic_DNA"/>
</dbReference>
<keyword evidence="5" id="KW-0813">Transport</keyword>
<dbReference type="GO" id="GO:0055085">
    <property type="term" value="P:transmembrane transport"/>
    <property type="evidence" value="ECO:0007669"/>
    <property type="project" value="InterPro"/>
</dbReference>
<evidence type="ECO:0000256" key="4">
    <source>
        <dbReference type="ARBA" id="ARBA00023136"/>
    </source>
</evidence>
<reference evidence="8" key="1">
    <citation type="submission" date="2016-10" db="EMBL/GenBank/DDBJ databases">
        <authorList>
            <person name="Varghese N."/>
            <person name="Submissions S."/>
        </authorList>
    </citation>
    <scope>NUCLEOTIDE SEQUENCE [LARGE SCALE GENOMIC DNA]</scope>
    <source>
        <strain evidence="8">DSM 27981</strain>
    </source>
</reference>
<dbReference type="PANTHER" id="PTHR43496:SF1">
    <property type="entry name" value="POLYGALACTURONAN_RHAMNOGALACTURONAN TRANSPORT SYSTEM PERMEASE PROTEIN YTEP"/>
    <property type="match status" value="1"/>
</dbReference>
<feature type="transmembrane region" description="Helical" evidence="5">
    <location>
        <begin position="85"/>
        <end position="107"/>
    </location>
</feature>
<dbReference type="InterPro" id="IPR035906">
    <property type="entry name" value="MetI-like_sf"/>
</dbReference>
<feature type="transmembrane region" description="Helical" evidence="5">
    <location>
        <begin position="398"/>
        <end position="421"/>
    </location>
</feature>
<evidence type="ECO:0000256" key="1">
    <source>
        <dbReference type="ARBA" id="ARBA00004651"/>
    </source>
</evidence>
<dbReference type="OrthoDB" id="7056428at2"/>
<name>A0A1I2GIU1_9BURK</name>
<dbReference type="SUPFAM" id="SSF161098">
    <property type="entry name" value="MetI-like"/>
    <property type="match status" value="2"/>
</dbReference>
<feature type="transmembrane region" description="Helical" evidence="5">
    <location>
        <begin position="361"/>
        <end position="386"/>
    </location>
</feature>
<dbReference type="InterPro" id="IPR000515">
    <property type="entry name" value="MetI-like"/>
</dbReference>
<feature type="domain" description="ABC transmembrane type-1" evidence="6">
    <location>
        <begin position="81"/>
        <end position="281"/>
    </location>
</feature>
<accession>A0A1I2GIU1</accession>
<dbReference type="PANTHER" id="PTHR43496">
    <property type="entry name" value="PROTEIN LPLB"/>
    <property type="match status" value="1"/>
</dbReference>
<gene>
    <name evidence="7" type="ORF">SAMN04489711_11571</name>
</gene>
<organism evidence="7 8">
    <name type="scientific">Paracidovorax wautersii</name>
    <dbReference type="NCBI Taxonomy" id="1177982"/>
    <lineage>
        <taxon>Bacteria</taxon>
        <taxon>Pseudomonadati</taxon>
        <taxon>Pseudomonadota</taxon>
        <taxon>Betaproteobacteria</taxon>
        <taxon>Burkholderiales</taxon>
        <taxon>Comamonadaceae</taxon>
        <taxon>Paracidovorax</taxon>
    </lineage>
</organism>
<dbReference type="NCBIfam" id="TIGR03262">
    <property type="entry name" value="PhnU2"/>
    <property type="match status" value="1"/>
</dbReference>
<feature type="domain" description="ABC transmembrane type-1" evidence="6">
    <location>
        <begin position="362"/>
        <end position="557"/>
    </location>
</feature>
<evidence type="ECO:0000256" key="3">
    <source>
        <dbReference type="ARBA" id="ARBA00022989"/>
    </source>
</evidence>
<comment type="similarity">
    <text evidence="5">Belongs to the binding-protein-dependent transport system permease family.</text>
</comment>
<proteinExistence type="inferred from homology"/>
<dbReference type="RefSeq" id="WP_092940926.1">
    <property type="nucleotide sequence ID" value="NZ_FONX01000015.1"/>
</dbReference>
<feature type="transmembrane region" description="Helical" evidence="5">
    <location>
        <begin position="433"/>
        <end position="451"/>
    </location>
</feature>
<keyword evidence="2 5" id="KW-0812">Transmembrane</keyword>
<keyword evidence="4 5" id="KW-0472">Membrane</keyword>
<feature type="transmembrane region" description="Helical" evidence="5">
    <location>
        <begin position="497"/>
        <end position="517"/>
    </location>
</feature>
<dbReference type="CDD" id="cd06261">
    <property type="entry name" value="TM_PBP2"/>
    <property type="match status" value="2"/>
</dbReference>
<dbReference type="STRING" id="1177982.SAMN04489711_11571"/>
<dbReference type="PROSITE" id="PS50928">
    <property type="entry name" value="ABC_TM1"/>
    <property type="match status" value="2"/>
</dbReference>
<sequence>MPALPLPTPQRAAAAAPRPRTAWSDRLAQAALLALIALLCVGLLGPLAAGLGQAFVPAAAGSSSGDAFADYLRSPALLQSLANSLQVSLLTTAIVIPLAFAFAYALTRSCMPFKRLLRGIALLPLLAPSLLSAIALIYWFGNQGLAREAWRALGFDGIYGAPGIVLAECFATFPHALMILTTALALADARLYEAADAMGTRPLRRFLTITLPGAKYGLVSAALVTFTLAITDFGIPKVVGGNFNVLATDVFKLVIGQQDFRRGAVASLLLLAPAVLTFCIDHLVRRRQAAALGARAVALAPRPQPAFDAAMAAFCGLVALLMLAMFGMAVFASLATLWPYNLAPSWEHYASGLVDAEMGDALVNSLVLAAATAVCGTAAAFAGAYLQEKLPGLAALRTLLRLLAMLPMAVPGLVLGLGYIFFFNAPGNPLHGLYQTMALLVLCTVVHFYTTGHLTLVTALRAIDGEFEAVSASLKVPFYKTLWRVTLPICLPALLDVARYFFVNAMTTVSAVVFLYAPQTRPASVGILNLDDAGDTAGAAAMAVLVSAVSIAASLIFLLAGRWAERRTQRWRAR</sequence>
<dbReference type="AlphaFoldDB" id="A0A1I2GIU1"/>
<protein>
    <submittedName>
        <fullName evidence="7">Iron(III) transport system permease protein</fullName>
    </submittedName>
</protein>
<evidence type="ECO:0000256" key="2">
    <source>
        <dbReference type="ARBA" id="ARBA00022692"/>
    </source>
</evidence>
<feature type="transmembrane region" description="Helical" evidence="5">
    <location>
        <begin position="537"/>
        <end position="560"/>
    </location>
</feature>
<feature type="transmembrane region" description="Helical" evidence="5">
    <location>
        <begin position="305"/>
        <end position="338"/>
    </location>
</feature>
<evidence type="ECO:0000313" key="8">
    <source>
        <dbReference type="Proteomes" id="UP000199119"/>
    </source>
</evidence>
<feature type="transmembrane region" description="Helical" evidence="5">
    <location>
        <begin position="264"/>
        <end position="284"/>
    </location>
</feature>
<feature type="transmembrane region" description="Helical" evidence="5">
    <location>
        <begin position="119"/>
        <end position="141"/>
    </location>
</feature>
<comment type="subcellular location">
    <subcellularLocation>
        <location evidence="1 5">Cell membrane</location>
        <topology evidence="1 5">Multi-pass membrane protein</topology>
    </subcellularLocation>
</comment>
<dbReference type="Proteomes" id="UP000199119">
    <property type="component" value="Unassembled WGS sequence"/>
</dbReference>
<keyword evidence="8" id="KW-1185">Reference proteome</keyword>